<reference evidence="2 3" key="1">
    <citation type="journal article" date="2024" name="G3 (Bethesda)">
        <title>Genome assembly of Hibiscus sabdariffa L. provides insights into metabolisms of medicinal natural products.</title>
        <authorList>
            <person name="Kim T."/>
        </authorList>
    </citation>
    <scope>NUCLEOTIDE SEQUENCE [LARGE SCALE GENOMIC DNA]</scope>
    <source>
        <strain evidence="2">TK-2024</strain>
        <tissue evidence="2">Old leaves</tissue>
    </source>
</reference>
<name>A0ABR2EUC8_9ROSI</name>
<accession>A0ABR2EUC8</accession>
<protein>
    <submittedName>
        <fullName evidence="2">Uncharacterized protein</fullName>
    </submittedName>
</protein>
<feature type="region of interest" description="Disordered" evidence="1">
    <location>
        <begin position="125"/>
        <end position="145"/>
    </location>
</feature>
<evidence type="ECO:0000256" key="1">
    <source>
        <dbReference type="SAM" id="MobiDB-lite"/>
    </source>
</evidence>
<evidence type="ECO:0000313" key="3">
    <source>
        <dbReference type="Proteomes" id="UP001472677"/>
    </source>
</evidence>
<feature type="region of interest" description="Disordered" evidence="1">
    <location>
        <begin position="16"/>
        <end position="41"/>
    </location>
</feature>
<organism evidence="2 3">
    <name type="scientific">Hibiscus sabdariffa</name>
    <name type="common">roselle</name>
    <dbReference type="NCBI Taxonomy" id="183260"/>
    <lineage>
        <taxon>Eukaryota</taxon>
        <taxon>Viridiplantae</taxon>
        <taxon>Streptophyta</taxon>
        <taxon>Embryophyta</taxon>
        <taxon>Tracheophyta</taxon>
        <taxon>Spermatophyta</taxon>
        <taxon>Magnoliopsida</taxon>
        <taxon>eudicotyledons</taxon>
        <taxon>Gunneridae</taxon>
        <taxon>Pentapetalae</taxon>
        <taxon>rosids</taxon>
        <taxon>malvids</taxon>
        <taxon>Malvales</taxon>
        <taxon>Malvaceae</taxon>
        <taxon>Malvoideae</taxon>
        <taxon>Hibiscus</taxon>
    </lineage>
</organism>
<keyword evidence="3" id="KW-1185">Reference proteome</keyword>
<evidence type="ECO:0000313" key="2">
    <source>
        <dbReference type="EMBL" id="KAK8565618.1"/>
    </source>
</evidence>
<comment type="caution">
    <text evidence="2">The sequence shown here is derived from an EMBL/GenBank/DDBJ whole genome shotgun (WGS) entry which is preliminary data.</text>
</comment>
<proteinExistence type="predicted"/>
<dbReference type="EMBL" id="JBBPBM010000010">
    <property type="protein sequence ID" value="KAK8565618.1"/>
    <property type="molecule type" value="Genomic_DNA"/>
</dbReference>
<gene>
    <name evidence="2" type="ORF">V6N12_059175</name>
</gene>
<dbReference type="Proteomes" id="UP001472677">
    <property type="component" value="Unassembled WGS sequence"/>
</dbReference>
<sequence>MDKTLIESDGRILCDVPLEGLPDPSGGVEKQSAGTKDFGDTTKRGISYTAVVTGANEKANGGHENSCDEEVSITDDDVRVNRDGPFPVVQFSNRAHELLDHSMRKMFYKNEDDDRNDTNNVSVVAPSMGVSVSAQTHGRALKEAG</sequence>